<keyword evidence="2" id="KW-1185">Reference proteome</keyword>
<sequence>MSLFRPHPHLALAAILLLVAAAARAQIDISVSGGAGLADAKVSLSGSSVSLISPSERAEFQLTEWQLLSAVEKLSGGRPAEAYVGEPTTWRLYPTYNWHQVQRVLRPVKAKIVQLKSSPVTVTTKFFDNRSFAGKATFQGSVSLQKKNTFTSTWSSATALSLGQEITFSFNIGVASFESSTSFEYATSWGKDSSQAQTTTLGSESGIELELEGGRAAVALLSATRGELVLEVEYEALVVGQVAANYPGRYRDHYFWAYDVRALLAAAGQPHVRRSKQTVRVGFYSDDTVAYYDHETGEPLPSAAVSKK</sequence>
<comment type="caution">
    <text evidence="1">The sequence shown here is derived from an EMBL/GenBank/DDBJ whole genome shotgun (WGS) entry which is preliminary data.</text>
</comment>
<evidence type="ECO:0000313" key="1">
    <source>
        <dbReference type="EMBL" id="KAI8433666.1"/>
    </source>
</evidence>
<gene>
    <name evidence="1" type="ORF">MSG28_015664</name>
</gene>
<accession>A0ACC0KC74</accession>
<proteinExistence type="predicted"/>
<dbReference type="Proteomes" id="UP001064048">
    <property type="component" value="Chromosome 29"/>
</dbReference>
<name>A0ACC0KC74_CHOFU</name>
<dbReference type="EMBL" id="CM046129">
    <property type="protein sequence ID" value="KAI8433666.1"/>
    <property type="molecule type" value="Genomic_DNA"/>
</dbReference>
<organism evidence="1 2">
    <name type="scientific">Choristoneura fumiferana</name>
    <name type="common">Spruce budworm moth</name>
    <name type="synonym">Archips fumiferana</name>
    <dbReference type="NCBI Taxonomy" id="7141"/>
    <lineage>
        <taxon>Eukaryota</taxon>
        <taxon>Metazoa</taxon>
        <taxon>Ecdysozoa</taxon>
        <taxon>Arthropoda</taxon>
        <taxon>Hexapoda</taxon>
        <taxon>Insecta</taxon>
        <taxon>Pterygota</taxon>
        <taxon>Neoptera</taxon>
        <taxon>Endopterygota</taxon>
        <taxon>Lepidoptera</taxon>
        <taxon>Glossata</taxon>
        <taxon>Ditrysia</taxon>
        <taxon>Tortricoidea</taxon>
        <taxon>Tortricidae</taxon>
        <taxon>Tortricinae</taxon>
        <taxon>Choristoneura</taxon>
    </lineage>
</organism>
<protein>
    <submittedName>
        <fullName evidence="1">Uncharacterized protein</fullName>
    </submittedName>
</protein>
<reference evidence="1 2" key="1">
    <citation type="journal article" date="2022" name="Genome Biol. Evol.">
        <title>The Spruce Budworm Genome: Reconstructing the Evolutionary History of Antifreeze Proteins.</title>
        <authorList>
            <person name="Beliveau C."/>
            <person name="Gagne P."/>
            <person name="Picq S."/>
            <person name="Vernygora O."/>
            <person name="Keeling C.I."/>
            <person name="Pinkney K."/>
            <person name="Doucet D."/>
            <person name="Wen F."/>
            <person name="Johnston J.S."/>
            <person name="Maaroufi H."/>
            <person name="Boyle B."/>
            <person name="Laroche J."/>
            <person name="Dewar K."/>
            <person name="Juretic N."/>
            <person name="Blackburn G."/>
            <person name="Nisole A."/>
            <person name="Brunet B."/>
            <person name="Brandao M."/>
            <person name="Lumley L."/>
            <person name="Duan J."/>
            <person name="Quan G."/>
            <person name="Lucarotti C.J."/>
            <person name="Roe A.D."/>
            <person name="Sperling F.A.H."/>
            <person name="Levesque R.C."/>
            <person name="Cusson M."/>
        </authorList>
    </citation>
    <scope>NUCLEOTIDE SEQUENCE [LARGE SCALE GENOMIC DNA]</scope>
    <source>
        <strain evidence="1">Glfc:IPQL:Cfum</strain>
    </source>
</reference>
<evidence type="ECO:0000313" key="2">
    <source>
        <dbReference type="Proteomes" id="UP001064048"/>
    </source>
</evidence>